<feature type="region of interest" description="Disordered" evidence="2">
    <location>
        <begin position="31"/>
        <end position="63"/>
    </location>
</feature>
<dbReference type="FunFam" id="2.130.10.10:FF:000403">
    <property type="entry name" value="PH-interacting protein isoform X1"/>
    <property type="match status" value="1"/>
</dbReference>
<evidence type="ECO:0000259" key="5">
    <source>
        <dbReference type="Pfam" id="PF25437"/>
    </source>
</evidence>
<protein>
    <submittedName>
        <fullName evidence="6">Bromodomain and WD repeat-containing protein 1</fullName>
    </submittedName>
</protein>
<evidence type="ECO:0000256" key="2">
    <source>
        <dbReference type="SAM" id="MobiDB-lite"/>
    </source>
</evidence>
<comment type="caution">
    <text evidence="6">The sequence shown here is derived from an EMBL/GenBank/DDBJ whole genome shotgun (WGS) entry which is preliminary data.</text>
</comment>
<dbReference type="InterPro" id="IPR001487">
    <property type="entry name" value="Bromodomain"/>
</dbReference>
<dbReference type="Pfam" id="PF00439">
    <property type="entry name" value="Bromodomain"/>
    <property type="match status" value="1"/>
</dbReference>
<reference evidence="6 7" key="1">
    <citation type="journal article" date="2021" name="Hortic Res">
        <title>The domestication of Cucurbita argyrosperma as revealed by the genome of its wild relative.</title>
        <authorList>
            <person name="Barrera-Redondo J."/>
            <person name="Sanchez-de la Vega G."/>
            <person name="Aguirre-Liguori J.A."/>
            <person name="Castellanos-Morales G."/>
            <person name="Gutierrez-Guerrero Y.T."/>
            <person name="Aguirre-Dugua X."/>
            <person name="Aguirre-Planter E."/>
            <person name="Tenaillon M.I."/>
            <person name="Lira-Saade R."/>
            <person name="Eguiarte L.E."/>
        </authorList>
    </citation>
    <scope>NUCLEOTIDE SEQUENCE [LARGE SCALE GENOMIC DNA]</scope>
    <source>
        <strain evidence="6">JBR-2021</strain>
    </source>
</reference>
<dbReference type="GO" id="GO:0007010">
    <property type="term" value="P:cytoskeleton organization"/>
    <property type="evidence" value="ECO:0007669"/>
    <property type="project" value="TreeGrafter"/>
</dbReference>
<dbReference type="FunFam" id="2.130.10.10:FF:000627">
    <property type="entry name" value="Bromodomain and WD repeat domain-containing protein"/>
    <property type="match status" value="1"/>
</dbReference>
<feature type="domain" description="BRWD/PHIP N-terminal" evidence="5">
    <location>
        <begin position="176"/>
        <end position="275"/>
    </location>
</feature>
<dbReference type="PROSITE" id="PS50294">
    <property type="entry name" value="WD_REPEATS_REGION"/>
    <property type="match status" value="3"/>
</dbReference>
<gene>
    <name evidence="6" type="primary">BRWD1</name>
    <name evidence="6" type="ORF">SDJN03_22180</name>
</gene>
<dbReference type="CDD" id="cd00200">
    <property type="entry name" value="WD40"/>
    <property type="match status" value="1"/>
</dbReference>
<feature type="compositionally biased region" description="Polar residues" evidence="2">
    <location>
        <begin position="1484"/>
        <end position="1508"/>
    </location>
</feature>
<feature type="domain" description="Bromo" evidence="3">
    <location>
        <begin position="1766"/>
        <end position="1814"/>
    </location>
</feature>
<dbReference type="PANTHER" id="PTHR16266">
    <property type="entry name" value="WD REPEAT DOMAIN 9"/>
    <property type="match status" value="1"/>
</dbReference>
<dbReference type="GO" id="GO:0006357">
    <property type="term" value="P:regulation of transcription by RNA polymerase II"/>
    <property type="evidence" value="ECO:0007669"/>
    <property type="project" value="TreeGrafter"/>
</dbReference>
<keyword evidence="1" id="KW-0853">WD repeat</keyword>
<feature type="repeat" description="WD" evidence="1">
    <location>
        <begin position="420"/>
        <end position="461"/>
    </location>
</feature>
<feature type="domain" description="BRWD/PHIP ancillary-like" evidence="4">
    <location>
        <begin position="1535"/>
        <end position="1715"/>
    </location>
</feature>
<dbReference type="GO" id="GO:0005634">
    <property type="term" value="C:nucleus"/>
    <property type="evidence" value="ECO:0007669"/>
    <property type="project" value="TreeGrafter"/>
</dbReference>
<feature type="repeat" description="WD" evidence="1">
    <location>
        <begin position="378"/>
        <end position="419"/>
    </location>
</feature>
<feature type="compositionally biased region" description="Acidic residues" evidence="2">
    <location>
        <begin position="1045"/>
        <end position="1071"/>
    </location>
</feature>
<feature type="region of interest" description="Disordered" evidence="2">
    <location>
        <begin position="1044"/>
        <end position="1084"/>
    </location>
</feature>
<dbReference type="GO" id="GO:0008360">
    <property type="term" value="P:regulation of cell shape"/>
    <property type="evidence" value="ECO:0007669"/>
    <property type="project" value="TreeGrafter"/>
</dbReference>
<feature type="compositionally biased region" description="Polar residues" evidence="2">
    <location>
        <begin position="925"/>
        <end position="941"/>
    </location>
</feature>
<evidence type="ECO:0000256" key="1">
    <source>
        <dbReference type="PROSITE-ProRule" id="PRU00221"/>
    </source>
</evidence>
<feature type="compositionally biased region" description="Basic and acidic residues" evidence="2">
    <location>
        <begin position="987"/>
        <end position="998"/>
    </location>
</feature>
<sequence length="1828" mass="206787">MKNRKKTRLIIDFFPHFHIYHTNATIGENHRESINSTKIRKPLESKTDKTRTKTRDIQKQKTSRGRREIIGRIRLQLLDLLKDPLHRRVIQIVLILRHRFPVHSQIRSDCNRHPITELKKNKQEAITEPDANSIEGSMTNMALRKFVCGATPSINLKHSSFPAKVHEQAQFEEPETNQTLEPDVEIDPREVYFLIMHFLSSGPCRRTCGLLWDELFENQLLPRRYHAWYSRNGMHSGHENDDGLSFPLSYQHLVERYPHVDKNHLIKLLKQLMLNKAPPSRGMSGAIAPNAADVPTLLGTGTFSLLSYDKHDGVGKPSGPPAHMRWPHMKADSVRGLSLREIGGGFSRHQRAPSVRAACYAIAKPSTMVQKMQNIKRLRGHRNAVYCASFDRMGRYVITGSDDRLVKIWSMETAYCLASCRGHEGDITDLAVSSNNAVVASSSNDFVIRVWRLPDGLPISVLRGHTGAVTAIAFSPRAAYQLLSSSDDGTCRLWDARSSSQNAPRIYVPRPLDSATARNGGSSASTLPQSHQIFCCAFNACGTIFVTGSSDTLARVWSACKGNNDNPDQPNHEIDVLAGHENDVNYVQFSGCAVASRFTTTDIVKEDNVHKFKNSWFTYDNIVTCSRDGSAIIWVPRSRRSHGKVGRWTRAYHLKVPPPPMPPQPARGGPRQRILPTPRGVNMIIWSLDNRFVLAAIMDCRICVWNASDGSLVHSLTGHTESTYVLDVHPFNPRIAMSAGYDGKTIVWDIWEGTPIRIYEISHFKLVDGKFSSDGTSIILSDDVGQLYILSTGQGESQQDAKYDQFFLGDYRPLIQDPFGNVVDQETQLSTYRRNLQDLLSDSGMIPYPEPYQTAYQQRRLGAMGLEWRPSSLKLSTGPDFNLDPDYQLLPLADLDMLIEPLPEIVDAMDWGPENEVQSDDTDSEYNVTEDYSTGGEQRSLNSNCSTDSECSSDDTGIDDGLRRSKRKKQKAYMEVMTSSGRRVKRRNMDEYEGDTVRNSRNRKLKSGHRASKKKSASKSLRPQRAAARNARNWISSFKGKCTDGEDEYESGGDCSESESTLEDSDIESDEYERSLQNRNKHSKGKEVFLDEAELITKPLDVPESRVDSGNRKKLILKFSLKNPNKVDPPSNTTLTCTNMADVASSSSRSPKEVIETSQNLMRPERQFGNTDGHSNLTEVYTNGNIRWGGSKVRSSKRIRLDAYALSSPFRNGDHNENENTVHEYLERENHFGAPSPHSKIQNYCADETHAVSPTNLKDDDDNASGHSPEMVNGDATTSIQYGTPAPEQTENIAPMCTKIRLKSSSLDPEHSLKHKIESLDENSKNDEYYTVSGSPRPLNGLQDTVMNEAFSNLRNDCPQDMDTAMDEKPISTLCNSSELQAVETNKMYTAVYRRSKSNKGKSNIESNGCDSGEHALGNISLSAEANNHKSMLRKTRSLRFKDSYDPNNVCDDLKSDEDQELEQKSRRSGNSPASRSHIPSEEWGSSSRMTVGSRSTRNRRGSLTQDLNPVDRRKSVQYARKGSWLMMPAHEGGSRYIPQLGDEVAYLRQGHQEYIDHCCANYCHTKDMGPWTATRGTIRAVEFCKVVELVYSTSAGSGDSCCKMLLKFIDPVSSVYLQSFKLTLPELTSFPDFLVERTRFEAAMQRNWTFRDKCKVWWKNDVGVDGSWWDGRIVSVQPKSSEFPESPWERYTIKYRSDPAEPHLHSPWELYDIVTQWEQPRIDDENKAKLSTAFDQLMSAPMQGRYGIQDLMLLSRKTQFKNRFPVPLCLEIIQERLQNDYYRNLEALKHDFMVMLSNYESFVAKNEDMSKKIRRLSDWFNRNISPL</sequence>
<name>A0AAV6MLI4_9ROSI</name>
<dbReference type="Pfam" id="PF25313">
    <property type="entry name" value="BRWD_AD"/>
    <property type="match status" value="1"/>
</dbReference>
<feature type="repeat" description="WD" evidence="1">
    <location>
        <begin position="716"/>
        <end position="758"/>
    </location>
</feature>
<proteinExistence type="predicted"/>
<dbReference type="Proteomes" id="UP000685013">
    <property type="component" value="Chromosome 14"/>
</dbReference>
<dbReference type="InterPro" id="IPR052060">
    <property type="entry name" value="Bromo_WD_repeat"/>
</dbReference>
<dbReference type="PANTHER" id="PTHR16266:SF17">
    <property type="entry name" value="BRWD3"/>
    <property type="match status" value="1"/>
</dbReference>
<feature type="non-terminal residue" evidence="6">
    <location>
        <position position="1"/>
    </location>
</feature>
<dbReference type="InterPro" id="IPR019775">
    <property type="entry name" value="WD40_repeat_CS"/>
</dbReference>
<accession>A0AAV6MLI4</accession>
<dbReference type="EMBL" id="JAGKQH010000014">
    <property type="protein sequence ID" value="KAG6582178.1"/>
    <property type="molecule type" value="Genomic_DNA"/>
</dbReference>
<organism evidence="6 7">
    <name type="scientific">Cucurbita argyrosperma subsp. sororia</name>
    <dbReference type="NCBI Taxonomy" id="37648"/>
    <lineage>
        <taxon>Eukaryota</taxon>
        <taxon>Viridiplantae</taxon>
        <taxon>Streptophyta</taxon>
        <taxon>Embryophyta</taxon>
        <taxon>Tracheophyta</taxon>
        <taxon>Spermatophyta</taxon>
        <taxon>Magnoliopsida</taxon>
        <taxon>eudicotyledons</taxon>
        <taxon>Gunneridae</taxon>
        <taxon>Pentapetalae</taxon>
        <taxon>rosids</taxon>
        <taxon>fabids</taxon>
        <taxon>Cucurbitales</taxon>
        <taxon>Cucurbitaceae</taxon>
        <taxon>Cucurbiteae</taxon>
        <taxon>Cucurbita</taxon>
    </lineage>
</organism>
<evidence type="ECO:0000313" key="7">
    <source>
        <dbReference type="Proteomes" id="UP000685013"/>
    </source>
</evidence>
<dbReference type="Pfam" id="PF25437">
    <property type="entry name" value="BRWD1_N"/>
    <property type="match status" value="1"/>
</dbReference>
<evidence type="ECO:0000259" key="3">
    <source>
        <dbReference type="Pfam" id="PF00439"/>
    </source>
</evidence>
<evidence type="ECO:0000313" key="6">
    <source>
        <dbReference type="EMBL" id="KAG6582178.1"/>
    </source>
</evidence>
<feature type="region of interest" description="Disordered" evidence="2">
    <location>
        <begin position="913"/>
        <end position="1032"/>
    </location>
</feature>
<dbReference type="InterPro" id="IPR057452">
    <property type="entry name" value="BRWD/PHIP_N"/>
</dbReference>
<feature type="region of interest" description="Disordered" evidence="2">
    <location>
        <begin position="1252"/>
        <end position="1271"/>
    </location>
</feature>
<dbReference type="InterPro" id="IPR001680">
    <property type="entry name" value="WD40_rpt"/>
</dbReference>
<dbReference type="FunFam" id="2.130.10.10:FF:000440">
    <property type="entry name" value="Bromodomain and WD repeat-containing protein"/>
    <property type="match status" value="1"/>
</dbReference>
<evidence type="ECO:0000259" key="4">
    <source>
        <dbReference type="Pfam" id="PF25313"/>
    </source>
</evidence>
<dbReference type="PROSITE" id="PS50082">
    <property type="entry name" value="WD_REPEATS_2"/>
    <property type="match status" value="4"/>
</dbReference>
<feature type="repeat" description="WD" evidence="1">
    <location>
        <begin position="462"/>
        <end position="504"/>
    </location>
</feature>
<dbReference type="SMART" id="SM00320">
    <property type="entry name" value="WD40"/>
    <property type="match status" value="7"/>
</dbReference>
<keyword evidence="7" id="KW-1185">Reference proteome</keyword>
<feature type="compositionally biased region" description="Basic and acidic residues" evidence="2">
    <location>
        <begin position="41"/>
        <end position="63"/>
    </location>
</feature>
<dbReference type="PROSITE" id="PS00678">
    <property type="entry name" value="WD_REPEATS_1"/>
    <property type="match status" value="2"/>
</dbReference>
<feature type="region of interest" description="Disordered" evidence="2">
    <location>
        <begin position="1442"/>
        <end position="1510"/>
    </location>
</feature>
<dbReference type="InterPro" id="IPR057451">
    <property type="entry name" value="BRWD/PHIP_AD"/>
</dbReference>
<feature type="compositionally biased region" description="Basic residues" evidence="2">
    <location>
        <begin position="1000"/>
        <end position="1017"/>
    </location>
</feature>
<dbReference type="Pfam" id="PF00400">
    <property type="entry name" value="WD40"/>
    <property type="match status" value="5"/>
</dbReference>